<evidence type="ECO:0000313" key="2">
    <source>
        <dbReference type="EMBL" id="KAI9275496.1"/>
    </source>
</evidence>
<dbReference type="InterPro" id="IPR007325">
    <property type="entry name" value="KFase/CYL"/>
</dbReference>
<dbReference type="GO" id="GO:0004061">
    <property type="term" value="F:arylformamidase activity"/>
    <property type="evidence" value="ECO:0007669"/>
    <property type="project" value="InterPro"/>
</dbReference>
<dbReference type="AlphaFoldDB" id="A0AAD5PIW0"/>
<dbReference type="InterPro" id="IPR037175">
    <property type="entry name" value="KFase_sf"/>
</dbReference>
<dbReference type="Proteomes" id="UP001209540">
    <property type="component" value="Unassembled WGS sequence"/>
</dbReference>
<dbReference type="SUPFAM" id="SSF102198">
    <property type="entry name" value="Putative cyclase"/>
    <property type="match status" value="1"/>
</dbReference>
<dbReference type="EMBL" id="JAIXMP010000003">
    <property type="protein sequence ID" value="KAI9275496.1"/>
    <property type="molecule type" value="Genomic_DNA"/>
</dbReference>
<reference evidence="2" key="2">
    <citation type="submission" date="2023-02" db="EMBL/GenBank/DDBJ databases">
        <authorList>
            <consortium name="DOE Joint Genome Institute"/>
            <person name="Mondo S.J."/>
            <person name="Chang Y."/>
            <person name="Wang Y."/>
            <person name="Ahrendt S."/>
            <person name="Andreopoulos W."/>
            <person name="Barry K."/>
            <person name="Beard J."/>
            <person name="Benny G.L."/>
            <person name="Blankenship S."/>
            <person name="Bonito G."/>
            <person name="Cuomo C."/>
            <person name="Desiro A."/>
            <person name="Gervers K.A."/>
            <person name="Hundley H."/>
            <person name="Kuo A."/>
            <person name="LaButti K."/>
            <person name="Lang B.F."/>
            <person name="Lipzen A."/>
            <person name="O'Donnell K."/>
            <person name="Pangilinan J."/>
            <person name="Reynolds N."/>
            <person name="Sandor L."/>
            <person name="Smith M.W."/>
            <person name="Tsang A."/>
            <person name="Grigoriev I.V."/>
            <person name="Stajich J.E."/>
            <person name="Spatafora J.W."/>
        </authorList>
    </citation>
    <scope>NUCLEOTIDE SEQUENCE</scope>
    <source>
        <strain evidence="2">RSA 2281</strain>
    </source>
</reference>
<dbReference type="Gene3D" id="3.50.30.50">
    <property type="entry name" value="Putative cyclase"/>
    <property type="match status" value="1"/>
</dbReference>
<reference evidence="2" key="1">
    <citation type="journal article" date="2022" name="IScience">
        <title>Evolution of zygomycete secretomes and the origins of terrestrial fungal ecologies.</title>
        <authorList>
            <person name="Chang Y."/>
            <person name="Wang Y."/>
            <person name="Mondo S."/>
            <person name="Ahrendt S."/>
            <person name="Andreopoulos W."/>
            <person name="Barry K."/>
            <person name="Beard J."/>
            <person name="Benny G.L."/>
            <person name="Blankenship S."/>
            <person name="Bonito G."/>
            <person name="Cuomo C."/>
            <person name="Desiro A."/>
            <person name="Gervers K.A."/>
            <person name="Hundley H."/>
            <person name="Kuo A."/>
            <person name="LaButti K."/>
            <person name="Lang B.F."/>
            <person name="Lipzen A."/>
            <person name="O'Donnell K."/>
            <person name="Pangilinan J."/>
            <person name="Reynolds N."/>
            <person name="Sandor L."/>
            <person name="Smith M.E."/>
            <person name="Tsang A."/>
            <person name="Grigoriev I.V."/>
            <person name="Stajich J.E."/>
            <person name="Spatafora J.W."/>
        </authorList>
    </citation>
    <scope>NUCLEOTIDE SEQUENCE</scope>
    <source>
        <strain evidence="2">RSA 2281</strain>
    </source>
</reference>
<evidence type="ECO:0000256" key="1">
    <source>
        <dbReference type="ARBA" id="ARBA00007865"/>
    </source>
</evidence>
<dbReference type="PANTHER" id="PTHR34861:SF11">
    <property type="entry name" value="CYCLASE"/>
    <property type="match status" value="1"/>
</dbReference>
<name>A0AAD5PIW0_9FUNG</name>
<dbReference type="PANTHER" id="PTHR34861">
    <property type="match status" value="1"/>
</dbReference>
<gene>
    <name evidence="2" type="ORF">BDA99DRAFT_430943</name>
</gene>
<organism evidence="2 3">
    <name type="scientific">Phascolomyces articulosus</name>
    <dbReference type="NCBI Taxonomy" id="60185"/>
    <lineage>
        <taxon>Eukaryota</taxon>
        <taxon>Fungi</taxon>
        <taxon>Fungi incertae sedis</taxon>
        <taxon>Mucoromycota</taxon>
        <taxon>Mucoromycotina</taxon>
        <taxon>Mucoromycetes</taxon>
        <taxon>Mucorales</taxon>
        <taxon>Lichtheimiaceae</taxon>
        <taxon>Phascolomyces</taxon>
    </lineage>
</organism>
<comment type="caution">
    <text evidence="2">The sequence shown here is derived from an EMBL/GenBank/DDBJ whole genome shotgun (WGS) entry which is preliminary data.</text>
</comment>
<accession>A0AAD5PIW0</accession>
<evidence type="ECO:0008006" key="4">
    <source>
        <dbReference type="Google" id="ProtNLM"/>
    </source>
</evidence>
<evidence type="ECO:0000313" key="3">
    <source>
        <dbReference type="Proteomes" id="UP001209540"/>
    </source>
</evidence>
<proteinExistence type="inferred from homology"/>
<sequence>MTKFPLYDDLPIDPKYPPKTAWGVWGTEDNFGTLNHLTEERVLKASQCIRRGALFPLNWRLESPTPHFFERPRIDHRVEPCTVMSDKLFDEVYHNFNTQSSSQWDGLRHSCHWKTGTFYNNVPRKEIVPGPESTDRLSMHYVAERGIAGRALLLDYGLWRERNGGNFDPLVRYEIPVHELEQVARDQHVEFQEGDILLLRTGFIAACTILSAENKIHLHQPSPESAGIKACEETYRWVWNNRFAAIASDNVSVEASPYTSDVDTCHSQFLGGFGLPMGELFNLDPLAEDSAKDGVYEYFFTSAPLNKYQGLATPPNAICIK</sequence>
<protein>
    <recommendedName>
        <fullName evidence="4">Cyclase</fullName>
    </recommendedName>
</protein>
<dbReference type="Pfam" id="PF04199">
    <property type="entry name" value="Cyclase"/>
    <property type="match status" value="1"/>
</dbReference>
<dbReference type="GO" id="GO:0019441">
    <property type="term" value="P:L-tryptophan catabolic process to kynurenine"/>
    <property type="evidence" value="ECO:0007669"/>
    <property type="project" value="InterPro"/>
</dbReference>
<comment type="similarity">
    <text evidence="1">Belongs to the Cyclase 1 superfamily.</text>
</comment>
<keyword evidence="3" id="KW-1185">Reference proteome</keyword>